<dbReference type="Pfam" id="PF02668">
    <property type="entry name" value="TauD"/>
    <property type="match status" value="1"/>
</dbReference>
<protein>
    <submittedName>
        <fullName evidence="3">L-lysine 3-hydroxylase</fullName>
        <ecNumber evidence="3">1.14.11.-</ecNumber>
    </submittedName>
</protein>
<keyword evidence="1 3" id="KW-0560">Oxidoreductase</keyword>
<dbReference type="Proteomes" id="UP000494172">
    <property type="component" value="Unassembled WGS sequence"/>
</dbReference>
<dbReference type="EMBL" id="CABVPX010000046">
    <property type="protein sequence ID" value="VWC40396.1"/>
    <property type="molecule type" value="Genomic_DNA"/>
</dbReference>
<evidence type="ECO:0000256" key="1">
    <source>
        <dbReference type="ARBA" id="ARBA00023002"/>
    </source>
</evidence>
<sequence>MTETDLATAVRAAVDHWMQTTALAQRHAEMANPAALSATLGAAVERNLMLGGHTPAAARGFVSQAAHRHLQNVFDPVELIDTPQGFFPVPDTGATMAGRAAVLAVHGALNLETISYATENDGNLFVNLVAMPGDGAFAEKSRKSMRGHTDGVSFPFNGEDDAEDVRIAPSPDLVTLVGLRNPMNVPTNLMPLADVLATMLPDDIDELKKPQYSIRSQKTFVQGMKRILGKELVVVDEPVLKDVAGGTYVRYSHSAVVPSEMGGLAEQAANNLEAVCNRVAVPVVVQPGDILIINNRLSLHGRGEVGEDVGGQSRWLLRAYALDTSNLATYKRHLGDRPPHILYP</sequence>
<name>A0A9Q9SQX1_9BURK</name>
<dbReference type="GO" id="GO:0016706">
    <property type="term" value="F:2-oxoglutarate-dependent dioxygenase activity"/>
    <property type="evidence" value="ECO:0007669"/>
    <property type="project" value="UniProtKB-ARBA"/>
</dbReference>
<feature type="domain" description="TauD/TfdA-like" evidence="2">
    <location>
        <begin position="254"/>
        <end position="320"/>
    </location>
</feature>
<proteinExistence type="predicted"/>
<evidence type="ECO:0000313" key="3">
    <source>
        <dbReference type="EMBL" id="VWC40396.1"/>
    </source>
</evidence>
<evidence type="ECO:0000313" key="4">
    <source>
        <dbReference type="Proteomes" id="UP000494172"/>
    </source>
</evidence>
<comment type="caution">
    <text evidence="3">The sequence shown here is derived from an EMBL/GenBank/DDBJ whole genome shotgun (WGS) entry which is preliminary data.</text>
</comment>
<dbReference type="AlphaFoldDB" id="A0A9Q9SQX1"/>
<organism evidence="3 4">
    <name type="scientific">Burkholderia arboris</name>
    <dbReference type="NCBI Taxonomy" id="488730"/>
    <lineage>
        <taxon>Bacteria</taxon>
        <taxon>Pseudomonadati</taxon>
        <taxon>Pseudomonadota</taxon>
        <taxon>Betaproteobacteria</taxon>
        <taxon>Burkholderiales</taxon>
        <taxon>Burkholderiaceae</taxon>
        <taxon>Burkholderia</taxon>
        <taxon>Burkholderia cepacia complex</taxon>
    </lineage>
</organism>
<dbReference type="EC" id="1.14.11.-" evidence="3"/>
<dbReference type="RefSeq" id="WP_174994500.1">
    <property type="nucleotide sequence ID" value="NZ_CABVPX010000046.1"/>
</dbReference>
<accession>A0A9Q9SQX1</accession>
<dbReference type="Gene3D" id="3.60.130.10">
    <property type="entry name" value="Clavaminate synthase-like"/>
    <property type="match status" value="1"/>
</dbReference>
<reference evidence="3 4" key="1">
    <citation type="submission" date="2019-09" db="EMBL/GenBank/DDBJ databases">
        <authorList>
            <person name="Depoorter E."/>
        </authorList>
    </citation>
    <scope>NUCLEOTIDE SEQUENCE [LARGE SCALE GENOMIC DNA]</scope>
    <source>
        <strain evidence="3">LMG 24066</strain>
    </source>
</reference>
<dbReference type="SUPFAM" id="SSF51197">
    <property type="entry name" value="Clavaminate synthase-like"/>
    <property type="match status" value="1"/>
</dbReference>
<dbReference type="InterPro" id="IPR042098">
    <property type="entry name" value="TauD-like_sf"/>
</dbReference>
<gene>
    <name evidence="3" type="ORF">BAR24066_06927</name>
</gene>
<dbReference type="InterPro" id="IPR003819">
    <property type="entry name" value="TauD/TfdA-like"/>
</dbReference>
<evidence type="ECO:0000259" key="2">
    <source>
        <dbReference type="Pfam" id="PF02668"/>
    </source>
</evidence>